<comment type="caution">
    <text evidence="3">The sequence shown here is derived from an EMBL/GenBank/DDBJ whole genome shotgun (WGS) entry which is preliminary data.</text>
</comment>
<protein>
    <submittedName>
        <fullName evidence="3">(Atlantic silverside) hypothetical protein</fullName>
    </submittedName>
</protein>
<organism evidence="3 4">
    <name type="scientific">Menidia menidia</name>
    <name type="common">Atlantic silverside</name>
    <dbReference type="NCBI Taxonomy" id="238744"/>
    <lineage>
        <taxon>Eukaryota</taxon>
        <taxon>Metazoa</taxon>
        <taxon>Chordata</taxon>
        <taxon>Craniata</taxon>
        <taxon>Vertebrata</taxon>
        <taxon>Euteleostomi</taxon>
        <taxon>Actinopterygii</taxon>
        <taxon>Neopterygii</taxon>
        <taxon>Teleostei</taxon>
        <taxon>Neoteleostei</taxon>
        <taxon>Acanthomorphata</taxon>
        <taxon>Ovalentaria</taxon>
        <taxon>Atherinomorphae</taxon>
        <taxon>Atheriniformes</taxon>
        <taxon>Atherinopsidae</taxon>
        <taxon>Menidiinae</taxon>
        <taxon>Menidia</taxon>
    </lineage>
</organism>
<feature type="region of interest" description="Disordered" evidence="1">
    <location>
        <begin position="105"/>
        <end position="126"/>
    </location>
</feature>
<name>A0A8S4ANW6_9TELE</name>
<keyword evidence="2" id="KW-1133">Transmembrane helix</keyword>
<keyword evidence="2" id="KW-0812">Transmembrane</keyword>
<evidence type="ECO:0000313" key="3">
    <source>
        <dbReference type="EMBL" id="CAG5873902.1"/>
    </source>
</evidence>
<evidence type="ECO:0000256" key="2">
    <source>
        <dbReference type="SAM" id="Phobius"/>
    </source>
</evidence>
<keyword evidence="2" id="KW-0472">Membrane</keyword>
<keyword evidence="4" id="KW-1185">Reference proteome</keyword>
<dbReference type="OrthoDB" id="8924719at2759"/>
<dbReference type="AlphaFoldDB" id="A0A8S4ANW6"/>
<reference evidence="3" key="1">
    <citation type="submission" date="2021-05" db="EMBL/GenBank/DDBJ databases">
        <authorList>
            <person name="Tigano A."/>
        </authorList>
    </citation>
    <scope>NUCLEOTIDE SEQUENCE</scope>
</reference>
<accession>A0A8S4ANW6</accession>
<proteinExistence type="predicted"/>
<sequence>MYPAVIGAAIGGMLFAAILTVLLLVYIIRNRNNNPRSTASPGKTLTSQRIKWSEDQKVDLRTLLDHLVQAREIYIKYVQAKLKMDSAHLGFGPALAIPRAASPLSVNPAPASQAPAAGEGNEPVSVTITVKATGS</sequence>
<evidence type="ECO:0000256" key="1">
    <source>
        <dbReference type="SAM" id="MobiDB-lite"/>
    </source>
</evidence>
<dbReference type="EMBL" id="CAJRST010004446">
    <property type="protein sequence ID" value="CAG5873902.1"/>
    <property type="molecule type" value="Genomic_DNA"/>
</dbReference>
<evidence type="ECO:0000313" key="4">
    <source>
        <dbReference type="Proteomes" id="UP000677803"/>
    </source>
</evidence>
<gene>
    <name evidence="3" type="ORF">MMEN_LOCUS5179</name>
</gene>
<dbReference type="Proteomes" id="UP000677803">
    <property type="component" value="Unassembled WGS sequence"/>
</dbReference>
<feature type="transmembrane region" description="Helical" evidence="2">
    <location>
        <begin position="6"/>
        <end position="28"/>
    </location>
</feature>